<dbReference type="AlphaFoldDB" id="A0A561R8L4"/>
<evidence type="ECO:0000256" key="1">
    <source>
        <dbReference type="ARBA" id="ARBA00006174"/>
    </source>
</evidence>
<proteinExistence type="inferred from homology"/>
<accession>A0A561R8L4</accession>
<evidence type="ECO:0000259" key="2">
    <source>
        <dbReference type="Pfam" id="PF03972"/>
    </source>
</evidence>
<evidence type="ECO:0000313" key="4">
    <source>
        <dbReference type="EMBL" id="TWF58962.1"/>
    </source>
</evidence>
<dbReference type="PANTHER" id="PTHR16943">
    <property type="entry name" value="2-METHYLCITRATE DEHYDRATASE-RELATED"/>
    <property type="match status" value="1"/>
</dbReference>
<dbReference type="Gene3D" id="3.30.1330.120">
    <property type="entry name" value="2-methylcitrate dehydratase PrpD"/>
    <property type="match status" value="1"/>
</dbReference>
<organism evidence="4 5">
    <name type="scientific">Neorhizobium alkalisoli</name>
    <dbReference type="NCBI Taxonomy" id="528178"/>
    <lineage>
        <taxon>Bacteria</taxon>
        <taxon>Pseudomonadati</taxon>
        <taxon>Pseudomonadota</taxon>
        <taxon>Alphaproteobacteria</taxon>
        <taxon>Hyphomicrobiales</taxon>
        <taxon>Rhizobiaceae</taxon>
        <taxon>Rhizobium/Agrobacterium group</taxon>
        <taxon>Neorhizobium</taxon>
    </lineage>
</organism>
<keyword evidence="5" id="KW-1185">Reference proteome</keyword>
<dbReference type="InterPro" id="IPR042183">
    <property type="entry name" value="MmgE/PrpD_sf_1"/>
</dbReference>
<dbReference type="Gene3D" id="1.10.4100.10">
    <property type="entry name" value="2-methylcitrate dehydratase PrpD"/>
    <property type="match status" value="1"/>
</dbReference>
<dbReference type="InterPro" id="IPR042188">
    <property type="entry name" value="MmgE/PrpD_sf_2"/>
</dbReference>
<dbReference type="Proteomes" id="UP000320653">
    <property type="component" value="Unassembled WGS sequence"/>
</dbReference>
<sequence length="450" mass="47007">MATAPLTTAFAEAIVHSDPTRDPAAIETARTAIIDFLACAIAGASDRTTGILGRAIGASLPGEAILIGKGRSTDPLTAAVVNAYAGHVLDYDDVHSSVRGHPTTVIIPALLALVAERKFSADELVASYVVGLEAMARLGLSIGSKHYENGFHATATLGTVGAAAAITHLTKASVEETAIALGLAATQSSGLRLQFGYDAKPYHAGMAAQSGLLAARLAAAGFGGAPDFLDNAVGFHSAFSFGAEKLDTLTANWGAPWQIVSPGLTLKAYPCCTASHPVASLGVELHREGLVPDTIETIIFTYPPGADAALVVSKPTNGIEARFSPEYVFSAALLDGALRLDHFDDRPVEPRIMALASRAGRRHDESAPRMSTDPTTRFVILDIALKDGSTVTRRFDGLPGVTDPTEKFHDATAGNPAYAEIPSLVRSMSSPADLDRLLALLNQDAIQNHI</sequence>
<feature type="domain" description="MmgE/PrpD C-terminal" evidence="3">
    <location>
        <begin position="269"/>
        <end position="394"/>
    </location>
</feature>
<dbReference type="EMBL" id="VIWP01000001">
    <property type="protein sequence ID" value="TWF58962.1"/>
    <property type="molecule type" value="Genomic_DNA"/>
</dbReference>
<dbReference type="SUPFAM" id="SSF103378">
    <property type="entry name" value="2-methylcitrate dehydratase PrpD"/>
    <property type="match status" value="1"/>
</dbReference>
<dbReference type="PANTHER" id="PTHR16943:SF8">
    <property type="entry name" value="2-METHYLCITRATE DEHYDRATASE"/>
    <property type="match status" value="1"/>
</dbReference>
<reference evidence="4 5" key="1">
    <citation type="submission" date="2019-06" db="EMBL/GenBank/DDBJ databases">
        <title>Sorghum-associated microbial communities from plants grown in Nebraska, USA.</title>
        <authorList>
            <person name="Schachtman D."/>
        </authorList>
    </citation>
    <scope>NUCLEOTIDE SEQUENCE [LARGE SCALE GENOMIC DNA]</scope>
    <source>
        <strain evidence="4 5">1225</strain>
    </source>
</reference>
<dbReference type="Pfam" id="PF03972">
    <property type="entry name" value="MmgE_PrpD_N"/>
    <property type="match status" value="1"/>
</dbReference>
<dbReference type="GO" id="GO:0016829">
    <property type="term" value="F:lyase activity"/>
    <property type="evidence" value="ECO:0007669"/>
    <property type="project" value="InterPro"/>
</dbReference>
<dbReference type="InterPro" id="IPR045337">
    <property type="entry name" value="MmgE_PrpD_C"/>
</dbReference>
<evidence type="ECO:0000313" key="5">
    <source>
        <dbReference type="Proteomes" id="UP000320653"/>
    </source>
</evidence>
<comment type="caution">
    <text evidence="4">The sequence shown here is derived from an EMBL/GenBank/DDBJ whole genome shotgun (WGS) entry which is preliminary data.</text>
</comment>
<gene>
    <name evidence="4" type="ORF">FHW37_101766</name>
</gene>
<dbReference type="InterPro" id="IPR005656">
    <property type="entry name" value="MmgE_PrpD"/>
</dbReference>
<dbReference type="Pfam" id="PF19305">
    <property type="entry name" value="MmgE_PrpD_C"/>
    <property type="match status" value="1"/>
</dbReference>
<name>A0A561R8L4_9HYPH</name>
<evidence type="ECO:0000259" key="3">
    <source>
        <dbReference type="Pfam" id="PF19305"/>
    </source>
</evidence>
<feature type="domain" description="MmgE/PrpD N-terminal" evidence="2">
    <location>
        <begin position="20"/>
        <end position="242"/>
    </location>
</feature>
<comment type="similarity">
    <text evidence="1">Belongs to the PrpD family.</text>
</comment>
<protein>
    <submittedName>
        <fullName evidence="4">2-methylcitrate dehydratase PrpD</fullName>
    </submittedName>
</protein>
<dbReference type="InterPro" id="IPR036148">
    <property type="entry name" value="MmgE/PrpD_sf"/>
</dbReference>
<dbReference type="InterPro" id="IPR045336">
    <property type="entry name" value="MmgE_PrpD_N"/>
</dbReference>